<feature type="transmembrane region" description="Helical" evidence="5">
    <location>
        <begin position="301"/>
        <end position="325"/>
    </location>
</feature>
<name>A0A8S3Z5E0_9EUPU</name>
<dbReference type="PANTHER" id="PTHR46641">
    <property type="entry name" value="FMRFAMIDE RECEPTOR-RELATED"/>
    <property type="match status" value="1"/>
</dbReference>
<gene>
    <name evidence="7" type="ORF">CUNI_LOCUS7949</name>
</gene>
<accession>A0A8S3Z5E0</accession>
<evidence type="ECO:0000256" key="1">
    <source>
        <dbReference type="ARBA" id="ARBA00004370"/>
    </source>
</evidence>
<reference evidence="7" key="1">
    <citation type="submission" date="2021-04" db="EMBL/GenBank/DDBJ databases">
        <authorList>
            <consortium name="Molecular Ecology Group"/>
        </authorList>
    </citation>
    <scope>NUCLEOTIDE SEQUENCE</scope>
</reference>
<dbReference type="AlphaFoldDB" id="A0A8S3Z5E0"/>
<evidence type="ECO:0000313" key="8">
    <source>
        <dbReference type="Proteomes" id="UP000678393"/>
    </source>
</evidence>
<evidence type="ECO:0000313" key="7">
    <source>
        <dbReference type="EMBL" id="CAG5122391.1"/>
    </source>
</evidence>
<comment type="caution">
    <text evidence="7">The sequence shown here is derived from an EMBL/GenBank/DDBJ whole genome shotgun (WGS) entry which is preliminary data.</text>
</comment>
<proteinExistence type="predicted"/>
<protein>
    <recommendedName>
        <fullName evidence="6">G-protein coupled receptors family 1 profile domain-containing protein</fullName>
    </recommendedName>
</protein>
<feature type="transmembrane region" description="Helical" evidence="5">
    <location>
        <begin position="32"/>
        <end position="55"/>
    </location>
</feature>
<feature type="transmembrane region" description="Helical" evidence="5">
    <location>
        <begin position="110"/>
        <end position="134"/>
    </location>
</feature>
<evidence type="ECO:0000256" key="2">
    <source>
        <dbReference type="ARBA" id="ARBA00022692"/>
    </source>
</evidence>
<dbReference type="EMBL" id="CAJHNH020001278">
    <property type="protein sequence ID" value="CAG5122391.1"/>
    <property type="molecule type" value="Genomic_DNA"/>
</dbReference>
<dbReference type="InterPro" id="IPR000276">
    <property type="entry name" value="GPCR_Rhodpsn"/>
</dbReference>
<feature type="transmembrane region" description="Helical" evidence="5">
    <location>
        <begin position="207"/>
        <end position="231"/>
    </location>
</feature>
<dbReference type="GO" id="GO:0008528">
    <property type="term" value="F:G protein-coupled peptide receptor activity"/>
    <property type="evidence" value="ECO:0007669"/>
    <property type="project" value="InterPro"/>
</dbReference>
<dbReference type="OrthoDB" id="6134912at2759"/>
<keyword evidence="2 5" id="KW-0812">Transmembrane</keyword>
<dbReference type="Proteomes" id="UP000678393">
    <property type="component" value="Unassembled WGS sequence"/>
</dbReference>
<dbReference type="SMART" id="SM01381">
    <property type="entry name" value="7TM_GPCR_Srsx"/>
    <property type="match status" value="1"/>
</dbReference>
<dbReference type="PANTHER" id="PTHR46641:SF2">
    <property type="entry name" value="FMRFAMIDE RECEPTOR"/>
    <property type="match status" value="1"/>
</dbReference>
<dbReference type="GO" id="GO:0016020">
    <property type="term" value="C:membrane"/>
    <property type="evidence" value="ECO:0007669"/>
    <property type="project" value="UniProtKB-SubCell"/>
</dbReference>
<feature type="transmembrane region" description="Helical" evidence="5">
    <location>
        <begin position="264"/>
        <end position="289"/>
    </location>
</feature>
<feature type="domain" description="G-protein coupled receptors family 1 profile" evidence="6">
    <location>
        <begin position="52"/>
        <end position="324"/>
    </location>
</feature>
<dbReference type="Gene3D" id="1.20.1070.10">
    <property type="entry name" value="Rhodopsin 7-helix transmembrane proteins"/>
    <property type="match status" value="1"/>
</dbReference>
<dbReference type="InterPro" id="IPR019427">
    <property type="entry name" value="7TM_GPCR_serpentine_rcpt_Srw"/>
</dbReference>
<keyword evidence="8" id="KW-1185">Reference proteome</keyword>
<sequence length="346" mass="39548">MFFVNINDTLSISNRQMIHYQRPLINDRERDIYMVANYVLVTAAISLFGVVANIINIRVFFKQGFSSTVNITFFAIAISDLGSLLGLLWGGVCVNPLFVYSDAVIVPLEILYLTSGIPHICFVRITGWLTVFITAERCLCIISPLKIKQLITPKVTMATVSSIYIAIMLSFVPEFEIAYFDWKFYPHKNRTLLGLMFTSKKSSNEGIVFFLYSVLGTVSFVAVIIFTIILVQQLKQKSKWRKKANIERGLSESMSSRDRKTMNMVVLIAIVLIVCYIPGVAVSLTTFSMVEFRIFGREVNLFYVAWTFAFIFEAINASINIFVYYKMSSKYRETFCDMFRITASYK</sequence>
<evidence type="ECO:0000256" key="5">
    <source>
        <dbReference type="SAM" id="Phobius"/>
    </source>
</evidence>
<comment type="subcellular location">
    <subcellularLocation>
        <location evidence="1">Membrane</location>
    </subcellularLocation>
</comment>
<dbReference type="SUPFAM" id="SSF81321">
    <property type="entry name" value="Family A G protein-coupled receptor-like"/>
    <property type="match status" value="1"/>
</dbReference>
<dbReference type="InterPro" id="IPR052954">
    <property type="entry name" value="GPCR-Ligand_Int"/>
</dbReference>
<evidence type="ECO:0000259" key="6">
    <source>
        <dbReference type="PROSITE" id="PS50262"/>
    </source>
</evidence>
<evidence type="ECO:0000256" key="3">
    <source>
        <dbReference type="ARBA" id="ARBA00022989"/>
    </source>
</evidence>
<dbReference type="Pfam" id="PF10324">
    <property type="entry name" value="7TM_GPCR_Srw"/>
    <property type="match status" value="1"/>
</dbReference>
<evidence type="ECO:0000256" key="4">
    <source>
        <dbReference type="ARBA" id="ARBA00023136"/>
    </source>
</evidence>
<organism evidence="7 8">
    <name type="scientific">Candidula unifasciata</name>
    <dbReference type="NCBI Taxonomy" id="100452"/>
    <lineage>
        <taxon>Eukaryota</taxon>
        <taxon>Metazoa</taxon>
        <taxon>Spiralia</taxon>
        <taxon>Lophotrochozoa</taxon>
        <taxon>Mollusca</taxon>
        <taxon>Gastropoda</taxon>
        <taxon>Heterobranchia</taxon>
        <taxon>Euthyneura</taxon>
        <taxon>Panpulmonata</taxon>
        <taxon>Eupulmonata</taxon>
        <taxon>Stylommatophora</taxon>
        <taxon>Helicina</taxon>
        <taxon>Helicoidea</taxon>
        <taxon>Geomitridae</taxon>
        <taxon>Candidula</taxon>
    </lineage>
</organism>
<feature type="transmembrane region" description="Helical" evidence="5">
    <location>
        <begin position="155"/>
        <end position="172"/>
    </location>
</feature>
<keyword evidence="3 5" id="KW-1133">Transmembrane helix</keyword>
<dbReference type="InterPro" id="IPR017452">
    <property type="entry name" value="GPCR_Rhodpsn_7TM"/>
</dbReference>
<dbReference type="PROSITE" id="PS50262">
    <property type="entry name" value="G_PROTEIN_RECEP_F1_2"/>
    <property type="match status" value="1"/>
</dbReference>
<keyword evidence="4 5" id="KW-0472">Membrane</keyword>
<feature type="transmembrane region" description="Helical" evidence="5">
    <location>
        <begin position="67"/>
        <end position="90"/>
    </location>
</feature>